<dbReference type="EMBL" id="JBHSMF010000009">
    <property type="protein sequence ID" value="MFC5499681.1"/>
    <property type="molecule type" value="Genomic_DNA"/>
</dbReference>
<gene>
    <name evidence="2" type="ORF">ACFPOE_19215</name>
</gene>
<dbReference type="Proteomes" id="UP001596037">
    <property type="component" value="Unassembled WGS sequence"/>
</dbReference>
<sequence>MLAGTGVSLLTAMLGCGLWWGYRYLTGVRTARGGVALQVPLPLACAILAACAVLGGIAARSAYYRASSST</sequence>
<evidence type="ECO:0000313" key="2">
    <source>
        <dbReference type="EMBL" id="MFC5499681.1"/>
    </source>
</evidence>
<protein>
    <submittedName>
        <fullName evidence="2">Uncharacterized protein</fullName>
    </submittedName>
</protein>
<keyword evidence="1" id="KW-0812">Transmembrane</keyword>
<name>A0ABW0NGH0_9BURK</name>
<comment type="caution">
    <text evidence="2">The sequence shown here is derived from an EMBL/GenBank/DDBJ whole genome shotgun (WGS) entry which is preliminary data.</text>
</comment>
<feature type="transmembrane region" description="Helical" evidence="1">
    <location>
        <begin position="39"/>
        <end position="59"/>
    </location>
</feature>
<evidence type="ECO:0000256" key="1">
    <source>
        <dbReference type="SAM" id="Phobius"/>
    </source>
</evidence>
<reference evidence="3" key="1">
    <citation type="journal article" date="2019" name="Int. J. Syst. Evol. Microbiol.">
        <title>The Global Catalogue of Microorganisms (GCM) 10K type strain sequencing project: providing services to taxonomists for standard genome sequencing and annotation.</title>
        <authorList>
            <consortium name="The Broad Institute Genomics Platform"/>
            <consortium name="The Broad Institute Genome Sequencing Center for Infectious Disease"/>
            <person name="Wu L."/>
            <person name="Ma J."/>
        </authorList>
    </citation>
    <scope>NUCLEOTIDE SEQUENCE [LARGE SCALE GENOMIC DNA]</scope>
    <source>
        <strain evidence="3">CCUG 57401</strain>
    </source>
</reference>
<accession>A0ABW0NGH0</accession>
<keyword evidence="1" id="KW-0472">Membrane</keyword>
<keyword evidence="1" id="KW-1133">Transmembrane helix</keyword>
<proteinExistence type="predicted"/>
<keyword evidence="3" id="KW-1185">Reference proteome</keyword>
<evidence type="ECO:0000313" key="3">
    <source>
        <dbReference type="Proteomes" id="UP001596037"/>
    </source>
</evidence>
<organism evidence="2 3">
    <name type="scientific">Caenimonas terrae</name>
    <dbReference type="NCBI Taxonomy" id="696074"/>
    <lineage>
        <taxon>Bacteria</taxon>
        <taxon>Pseudomonadati</taxon>
        <taxon>Pseudomonadota</taxon>
        <taxon>Betaproteobacteria</taxon>
        <taxon>Burkholderiales</taxon>
        <taxon>Comamonadaceae</taxon>
        <taxon>Caenimonas</taxon>
    </lineage>
</organism>